<keyword evidence="1" id="KW-1133">Transmembrane helix</keyword>
<evidence type="ECO:0000313" key="3">
    <source>
        <dbReference type="Proteomes" id="UP000190285"/>
    </source>
</evidence>
<keyword evidence="1" id="KW-0472">Membrane</keyword>
<keyword evidence="1" id="KW-0812">Transmembrane</keyword>
<evidence type="ECO:0000313" key="2">
    <source>
        <dbReference type="EMBL" id="SKC68749.1"/>
    </source>
</evidence>
<gene>
    <name evidence="2" type="ORF">SAMN02194393_02182</name>
</gene>
<accession>A0A1T5KZG0</accession>
<feature type="transmembrane region" description="Helical" evidence="1">
    <location>
        <begin position="244"/>
        <end position="266"/>
    </location>
</feature>
<feature type="transmembrane region" description="Helical" evidence="1">
    <location>
        <begin position="33"/>
        <end position="61"/>
    </location>
</feature>
<sequence>MSGKNVDYKKFLNIFYQLFSVDYSDNFKQSGKFLIQICIIYYLFRLPFITVQEVSVLGIVLNLNNEIILDIIFLVLVAILTYSHFLRYKIEKEIIRAHRLPIGLGIDEMINNIRKLTVQEFLETQEKLLKDAMINEVREKFYREKNKIDDYFFDENNRINQEYLKSTSLGEKSRLSIEQTMLENKRRLKYAELTEKYKKFDDLEKINQFKIENIIMKEYKSEKKLNFEKNRINMYLKIDKKRDWLDFLLPMSNGVVTILISLYLIIKSIFQ</sequence>
<feature type="transmembrane region" description="Helical" evidence="1">
    <location>
        <begin position="67"/>
        <end position="86"/>
    </location>
</feature>
<dbReference type="AlphaFoldDB" id="A0A1T5KZG0"/>
<reference evidence="3" key="1">
    <citation type="submission" date="2017-02" db="EMBL/GenBank/DDBJ databases">
        <authorList>
            <person name="Varghese N."/>
            <person name="Submissions S."/>
        </authorList>
    </citation>
    <scope>NUCLEOTIDE SEQUENCE [LARGE SCALE GENOMIC DNA]</scope>
    <source>
        <strain evidence="3">M1</strain>
    </source>
</reference>
<evidence type="ECO:0000256" key="1">
    <source>
        <dbReference type="SAM" id="Phobius"/>
    </source>
</evidence>
<protein>
    <submittedName>
        <fullName evidence="2">Uncharacterized protein</fullName>
    </submittedName>
</protein>
<organism evidence="2 3">
    <name type="scientific">Maledivibacter halophilus</name>
    <dbReference type="NCBI Taxonomy" id="36842"/>
    <lineage>
        <taxon>Bacteria</taxon>
        <taxon>Bacillati</taxon>
        <taxon>Bacillota</taxon>
        <taxon>Clostridia</taxon>
        <taxon>Peptostreptococcales</taxon>
        <taxon>Caminicellaceae</taxon>
        <taxon>Maledivibacter</taxon>
    </lineage>
</organism>
<dbReference type="RefSeq" id="WP_079491601.1">
    <property type="nucleotide sequence ID" value="NZ_FUZT01000005.1"/>
</dbReference>
<dbReference type="Proteomes" id="UP000190285">
    <property type="component" value="Unassembled WGS sequence"/>
</dbReference>
<name>A0A1T5KZG0_9FIRM</name>
<keyword evidence="3" id="KW-1185">Reference proteome</keyword>
<dbReference type="EMBL" id="FUZT01000005">
    <property type="protein sequence ID" value="SKC68749.1"/>
    <property type="molecule type" value="Genomic_DNA"/>
</dbReference>
<proteinExistence type="predicted"/>